<name>M0ABQ2_9EURY</name>
<dbReference type="SUPFAM" id="SSF52096">
    <property type="entry name" value="ClpP/crotonase"/>
    <property type="match status" value="1"/>
</dbReference>
<dbReference type="PANTHER" id="PTHR43684:SF1">
    <property type="entry name" value="ENOYL-COA DELTA ISOMERASE 2"/>
    <property type="match status" value="1"/>
</dbReference>
<dbReference type="CDD" id="cd06558">
    <property type="entry name" value="crotonase-like"/>
    <property type="match status" value="1"/>
</dbReference>
<dbReference type="PATRIC" id="fig|1230458.4.peg.1117"/>
<sequence>MLQIPTESETDPTRVTTVQTTRQRLGAVLGRTITVNHHRHESLTDMTDYENLAVDHDDGVATVTLDSAAGRNSLTLEMADELVSVATTLGEDQDTRCIVLTHAGQFFGSGADLTQLEGDETDAARLRELAGRAHEAIVQFHQAETPVVGAVNGIAAGIGFSLVLMPDLLVLGEDATLRFAYPGIGLTGDGGSTFFLPRLVGLRNAKEIVLRDRPIGPDEAVDLGLATEVVPTDEFNAHVTELANELAAGPTQALGTASRLLTESYGRELEAQLAAETDAIAAAARTEDYQRGLDAFFGDDDPEFVGH</sequence>
<comment type="caution">
    <text evidence="4">The sequence shown here is derived from an EMBL/GenBank/DDBJ whole genome shotgun (WGS) entry which is preliminary data.</text>
</comment>
<reference evidence="4 5" key="1">
    <citation type="journal article" date="2014" name="PLoS Genet.">
        <title>Phylogenetically driven sequencing of extremely halophilic archaea reveals strategies for static and dynamic osmo-response.</title>
        <authorList>
            <person name="Becker E.A."/>
            <person name="Seitzer P.M."/>
            <person name="Tritt A."/>
            <person name="Larsen D."/>
            <person name="Krusor M."/>
            <person name="Yao A.I."/>
            <person name="Wu D."/>
            <person name="Madern D."/>
            <person name="Eisen J.A."/>
            <person name="Darling A.E."/>
            <person name="Facciotti M.T."/>
        </authorList>
    </citation>
    <scope>NUCLEOTIDE SEQUENCE [LARGE SCALE GENOMIC DNA]</scope>
    <source>
        <strain evidence="4 5">DSM 12281</strain>
    </source>
</reference>
<gene>
    <name evidence="4" type="ORF">C484_05522</name>
</gene>
<dbReference type="Gene3D" id="1.10.12.10">
    <property type="entry name" value="Lyase 2-enoyl-coa Hydratase, Chain A, domain 2"/>
    <property type="match status" value="1"/>
</dbReference>
<dbReference type="STRING" id="1230458.C484_05522"/>
<evidence type="ECO:0000313" key="5">
    <source>
        <dbReference type="Proteomes" id="UP000011648"/>
    </source>
</evidence>
<dbReference type="Pfam" id="PF00378">
    <property type="entry name" value="ECH_1"/>
    <property type="match status" value="1"/>
</dbReference>
<dbReference type="InterPro" id="IPR014748">
    <property type="entry name" value="Enoyl-CoA_hydra_C"/>
</dbReference>
<dbReference type="InterPro" id="IPR051053">
    <property type="entry name" value="ECH/Chromodomain_protein"/>
</dbReference>
<proteinExistence type="predicted"/>
<evidence type="ECO:0000256" key="2">
    <source>
        <dbReference type="ARBA" id="ARBA00023140"/>
    </source>
</evidence>
<keyword evidence="2" id="KW-0576">Peroxisome</keyword>
<dbReference type="EMBL" id="AOIL01000016">
    <property type="protein sequence ID" value="ELY94783.1"/>
    <property type="molecule type" value="Genomic_DNA"/>
</dbReference>
<dbReference type="GO" id="GO:0004165">
    <property type="term" value="F:delta(3)-delta(2)-enoyl-CoA isomerase activity"/>
    <property type="evidence" value="ECO:0007669"/>
    <property type="project" value="UniProtKB-ARBA"/>
</dbReference>
<evidence type="ECO:0000256" key="3">
    <source>
        <dbReference type="ARBA" id="ARBA00023235"/>
    </source>
</evidence>
<dbReference type="InterPro" id="IPR001753">
    <property type="entry name" value="Enoyl-CoA_hydra/iso"/>
</dbReference>
<comment type="subcellular location">
    <subcellularLocation>
        <location evidence="1">Peroxisome</location>
    </subcellularLocation>
</comment>
<evidence type="ECO:0000256" key="1">
    <source>
        <dbReference type="ARBA" id="ARBA00004275"/>
    </source>
</evidence>
<protein>
    <submittedName>
        <fullName evidence="4">Enoyl-CoA hydratase/isomerase</fullName>
    </submittedName>
</protein>
<evidence type="ECO:0000313" key="4">
    <source>
        <dbReference type="EMBL" id="ELY94783.1"/>
    </source>
</evidence>
<organism evidence="4 5">
    <name type="scientific">Natrialba taiwanensis DSM 12281</name>
    <dbReference type="NCBI Taxonomy" id="1230458"/>
    <lineage>
        <taxon>Archaea</taxon>
        <taxon>Methanobacteriati</taxon>
        <taxon>Methanobacteriota</taxon>
        <taxon>Stenosarchaea group</taxon>
        <taxon>Halobacteria</taxon>
        <taxon>Halobacteriales</taxon>
        <taxon>Natrialbaceae</taxon>
        <taxon>Natrialba</taxon>
    </lineage>
</organism>
<keyword evidence="3 4" id="KW-0413">Isomerase</keyword>
<dbReference type="InterPro" id="IPR029045">
    <property type="entry name" value="ClpP/crotonase-like_dom_sf"/>
</dbReference>
<keyword evidence="5" id="KW-1185">Reference proteome</keyword>
<dbReference type="PANTHER" id="PTHR43684">
    <property type="match status" value="1"/>
</dbReference>
<dbReference type="AlphaFoldDB" id="M0ABQ2"/>
<dbReference type="Proteomes" id="UP000011648">
    <property type="component" value="Unassembled WGS sequence"/>
</dbReference>
<accession>M0ABQ2</accession>
<dbReference type="Gene3D" id="3.90.226.10">
    <property type="entry name" value="2-enoyl-CoA Hydratase, Chain A, domain 1"/>
    <property type="match status" value="1"/>
</dbReference>